<evidence type="ECO:0000256" key="4">
    <source>
        <dbReference type="ARBA" id="ARBA00022723"/>
    </source>
</evidence>
<dbReference type="CDD" id="cd08153">
    <property type="entry name" value="srpA_like"/>
    <property type="match status" value="1"/>
</dbReference>
<dbReference type="PROSITE" id="PS51402">
    <property type="entry name" value="CATALASE_3"/>
    <property type="match status" value="1"/>
</dbReference>
<evidence type="ECO:0000256" key="8">
    <source>
        <dbReference type="PIRSR" id="PIRSR000296-1"/>
    </source>
</evidence>
<evidence type="ECO:0000256" key="6">
    <source>
        <dbReference type="ARBA" id="ARBA00023004"/>
    </source>
</evidence>
<dbReference type="RefSeq" id="WP_069671974.1">
    <property type="nucleotide sequence ID" value="NZ_MCBT01000046.1"/>
</dbReference>
<dbReference type="GO" id="GO:0005737">
    <property type="term" value="C:cytoplasm"/>
    <property type="evidence" value="ECO:0007669"/>
    <property type="project" value="TreeGrafter"/>
</dbReference>
<feature type="binding site" description="axial binding residue" evidence="9">
    <location>
        <position position="315"/>
    </location>
    <ligand>
        <name>heme</name>
        <dbReference type="ChEBI" id="CHEBI:30413"/>
    </ligand>
    <ligandPart>
        <name>Fe</name>
        <dbReference type="ChEBI" id="CHEBI:18248"/>
    </ligandPart>
</feature>
<dbReference type="GO" id="GO:0004096">
    <property type="term" value="F:catalase activity"/>
    <property type="evidence" value="ECO:0007669"/>
    <property type="project" value="InterPro"/>
</dbReference>
<dbReference type="SMART" id="SM01060">
    <property type="entry name" value="Catalase"/>
    <property type="match status" value="1"/>
</dbReference>
<feature type="signal peptide" evidence="10">
    <location>
        <begin position="1"/>
        <end position="24"/>
    </location>
</feature>
<dbReference type="GO" id="GO:0042542">
    <property type="term" value="P:response to hydrogen peroxide"/>
    <property type="evidence" value="ECO:0007669"/>
    <property type="project" value="TreeGrafter"/>
</dbReference>
<dbReference type="PIRSF" id="PIRSF000296">
    <property type="entry name" value="SrpA"/>
    <property type="match status" value="1"/>
</dbReference>
<evidence type="ECO:0000313" key="13">
    <source>
        <dbReference type="Proteomes" id="UP000095230"/>
    </source>
</evidence>
<evidence type="ECO:0000256" key="1">
    <source>
        <dbReference type="ARBA" id="ARBA00005329"/>
    </source>
</evidence>
<dbReference type="SUPFAM" id="SSF56634">
    <property type="entry name" value="Heme-dependent catalase-like"/>
    <property type="match status" value="1"/>
</dbReference>
<evidence type="ECO:0000256" key="10">
    <source>
        <dbReference type="SAM" id="SignalP"/>
    </source>
</evidence>
<evidence type="ECO:0000256" key="9">
    <source>
        <dbReference type="PIRSR" id="PIRSR000296-2"/>
    </source>
</evidence>
<evidence type="ECO:0000256" key="5">
    <source>
        <dbReference type="ARBA" id="ARBA00023002"/>
    </source>
</evidence>
<dbReference type="PANTHER" id="PTHR11465">
    <property type="entry name" value="CATALASE"/>
    <property type="match status" value="1"/>
</dbReference>
<keyword evidence="3 7" id="KW-0349">Heme</keyword>
<dbReference type="EMBL" id="MCBT01000046">
    <property type="protein sequence ID" value="OEG72956.1"/>
    <property type="molecule type" value="Genomic_DNA"/>
</dbReference>
<comment type="caution">
    <text evidence="12">The sequence shown here is derived from an EMBL/GenBank/DDBJ whole genome shotgun (WGS) entry which is preliminary data.</text>
</comment>
<protein>
    <recommendedName>
        <fullName evidence="7">Catalase-related peroxidase</fullName>
        <ecNumber evidence="7">1.11.1.-</ecNumber>
    </recommendedName>
</protein>
<dbReference type="GO" id="GO:0042744">
    <property type="term" value="P:hydrogen peroxide catabolic process"/>
    <property type="evidence" value="ECO:0007669"/>
    <property type="project" value="TreeGrafter"/>
</dbReference>
<evidence type="ECO:0000259" key="11">
    <source>
        <dbReference type="SMART" id="SM01060"/>
    </source>
</evidence>
<keyword evidence="4 7" id="KW-0479">Metal-binding</keyword>
<feature type="active site" evidence="8">
    <location>
        <position position="49"/>
    </location>
</feature>
<keyword evidence="10" id="KW-0732">Signal</keyword>
<dbReference type="InterPro" id="IPR020835">
    <property type="entry name" value="Catalase_sf"/>
</dbReference>
<dbReference type="InterPro" id="IPR018028">
    <property type="entry name" value="Catalase"/>
</dbReference>
<reference evidence="12 13" key="1">
    <citation type="submission" date="2016-07" db="EMBL/GenBank/DDBJ databases">
        <title>Whole-genome of two Shewanella species isolated from a digestive organ of sea cucumber Apostichopus japonicus Selenka 1867.</title>
        <authorList>
            <person name="Hong H.-H."/>
            <person name="Choi H."/>
            <person name="Cheon S."/>
            <person name="Oh J.-S."/>
            <person name="Lee H.-G."/>
            <person name="Park C."/>
        </authorList>
    </citation>
    <scope>NUCLEOTIDE SEQUENCE [LARGE SCALE GENOMIC DNA]</scope>
    <source>
        <strain evidence="12 13">CSB03KR</strain>
    </source>
</reference>
<sequence>MHYKWLSTSVCLVSLITVSGPLHADVTGHDFIDVFEKLAGKHPGVRKGHAKGVCAIGEFMPTEVGRRYSDSPLFSSGKSAASIRFSMAGGNPHASETARSPRGIGVKLTMADGSVHNLAGLTTPVFPGKSPEVFLGLLETLLPNEQGKVDGSQIMQYRHDHPSTLPQFNWLQAHNPPSAYTSVNYHGIHAFYFVDGQGKKTKFKWRLVPKEGEVLLTDAQMEQLPDTFLANKLEQQLLQGPINYELEAVIGHEEDETNNPSLMWPDSREVVTLGTLSIRDSGDVSCEPINFDPNRLAKGIEPSDDPVLKIRSTAYAISFGKRLSGQ</sequence>
<comment type="function">
    <text evidence="7">Has an organic peroxide-dependent peroxidase activity.</text>
</comment>
<proteinExistence type="inferred from homology"/>
<dbReference type="Gene3D" id="2.40.180.10">
    <property type="entry name" value="Catalase core domain"/>
    <property type="match status" value="1"/>
</dbReference>
<feature type="domain" description="Catalase core" evidence="11">
    <location>
        <begin position="16"/>
        <end position="326"/>
    </location>
</feature>
<gene>
    <name evidence="12" type="ORF">BEL05_09870</name>
</gene>
<dbReference type="InterPro" id="IPR011614">
    <property type="entry name" value="Catalase_core"/>
</dbReference>
<evidence type="ECO:0000256" key="3">
    <source>
        <dbReference type="ARBA" id="ARBA00022617"/>
    </source>
</evidence>
<keyword evidence="6 7" id="KW-0408">Iron</keyword>
<accession>A0A1E5IQY8</accession>
<evidence type="ECO:0000313" key="12">
    <source>
        <dbReference type="EMBL" id="OEG72956.1"/>
    </source>
</evidence>
<name>A0A1E5IQY8_SHECO</name>
<evidence type="ECO:0000256" key="2">
    <source>
        <dbReference type="ARBA" id="ARBA00022559"/>
    </source>
</evidence>
<dbReference type="PANTHER" id="PTHR11465:SF9">
    <property type="entry name" value="CATALASE"/>
    <property type="match status" value="1"/>
</dbReference>
<organism evidence="12 13">
    <name type="scientific">Shewanella colwelliana</name>
    <name type="common">Alteromonas colwelliana</name>
    <dbReference type="NCBI Taxonomy" id="23"/>
    <lineage>
        <taxon>Bacteria</taxon>
        <taxon>Pseudomonadati</taxon>
        <taxon>Pseudomonadota</taxon>
        <taxon>Gammaproteobacteria</taxon>
        <taxon>Alteromonadales</taxon>
        <taxon>Shewanellaceae</taxon>
        <taxon>Shewanella</taxon>
    </lineage>
</organism>
<feature type="chain" id="PRO_5009178985" description="Catalase-related peroxidase" evidence="10">
    <location>
        <begin position="25"/>
        <end position="326"/>
    </location>
</feature>
<dbReference type="STRING" id="23.BEL05_09870"/>
<dbReference type="Gene3D" id="1.20.1280.120">
    <property type="match status" value="1"/>
</dbReference>
<dbReference type="AlphaFoldDB" id="A0A1E5IQY8"/>
<comment type="similarity">
    <text evidence="1 7">Belongs to the catalase family.</text>
</comment>
<dbReference type="EC" id="1.11.1.-" evidence="7"/>
<dbReference type="Proteomes" id="UP000095230">
    <property type="component" value="Unassembled WGS sequence"/>
</dbReference>
<keyword evidence="5 7" id="KW-0560">Oxidoreductase</keyword>
<dbReference type="GO" id="GO:0046872">
    <property type="term" value="F:metal ion binding"/>
    <property type="evidence" value="ECO:0007669"/>
    <property type="project" value="UniProtKB-KW"/>
</dbReference>
<keyword evidence="2 7" id="KW-0575">Peroxidase</keyword>
<dbReference type="Pfam" id="PF00199">
    <property type="entry name" value="Catalase"/>
    <property type="match status" value="1"/>
</dbReference>
<evidence type="ECO:0000256" key="7">
    <source>
        <dbReference type="PIRNR" id="PIRNR000296"/>
    </source>
</evidence>
<dbReference type="GO" id="GO:0020037">
    <property type="term" value="F:heme binding"/>
    <property type="evidence" value="ECO:0007669"/>
    <property type="project" value="InterPro"/>
</dbReference>
<dbReference type="InterPro" id="IPR024168">
    <property type="entry name" value="Catalase_SrpA-type_pred"/>
</dbReference>
<comment type="cofactor">
    <cofactor evidence="7">
        <name>heme</name>
        <dbReference type="ChEBI" id="CHEBI:30413"/>
    </cofactor>
</comment>